<dbReference type="PROSITE" id="PS50887">
    <property type="entry name" value="GGDEF"/>
    <property type="match status" value="1"/>
</dbReference>
<feature type="coiled-coil region" evidence="6">
    <location>
        <begin position="355"/>
        <end position="385"/>
    </location>
</feature>
<feature type="domain" description="GGDEF" evidence="9">
    <location>
        <begin position="413"/>
        <end position="551"/>
    </location>
</feature>
<dbReference type="Gene3D" id="3.30.450.20">
    <property type="entry name" value="PAS domain"/>
    <property type="match status" value="1"/>
</dbReference>
<dbReference type="InterPro" id="IPR043128">
    <property type="entry name" value="Rev_trsase/Diguanyl_cyclase"/>
</dbReference>
<keyword evidence="4 7" id="KW-1133">Transmembrane helix</keyword>
<evidence type="ECO:0000256" key="3">
    <source>
        <dbReference type="ARBA" id="ARBA00022692"/>
    </source>
</evidence>
<reference evidence="10 11" key="1">
    <citation type="journal article" date="2013" name="Genome Announc.">
        <title>Genome Sequence of the Sulfate-Reducing Bacterium Desulfotomaculum hydrothermale Lam5(T).</title>
        <authorList>
            <person name="Amin O."/>
            <person name="Fardeau M.L."/>
            <person name="Valette O."/>
            <person name="Hirschler-Rea A."/>
            <person name="Barbe V."/>
            <person name="Medigue C."/>
            <person name="Vacherie B."/>
            <person name="Ollivier B."/>
            <person name="Bertin P.N."/>
            <person name="Dolla A."/>
        </authorList>
    </citation>
    <scope>NUCLEOTIDE SEQUENCE [LARGE SCALE GENOMIC DNA]</scope>
    <source>
        <strain evidence="11">Lam5 / DSM 18033</strain>
    </source>
</reference>
<dbReference type="SUPFAM" id="SSF103190">
    <property type="entry name" value="Sensory domain-like"/>
    <property type="match status" value="1"/>
</dbReference>
<sequence>MVDLLFFNRRIRTSLLIGFMLFIILPALAVGLFSYVQTKKVMEQSVFNSLQYLVNAQENAINNWFNARKHFLEGLAQNEKITGLDYRAMQNVLSNALKMDENFLSLMFVGTDGEIKADPVYQADLGRISVVDREYFRQALEGKTYVSEVLLSKITRKPVIVIATPVKREQHIAGVLFGAVNINVITKLVQQNFPGAGGQAYLINQEGLILNGAEPKGLTEQKLQNIPVQQLSRGISGQGIYIDYLHKQVFGVYRWLPSVKLGLVVEKEYTGALLENGLATYLKVVLASTVIIGLFISFALYYSRRLSRPLEQLAAEVNSIAEGRFRSVVDLQANKEVQALVYAINNMSSNLCQKTTQLNKLVNQLEQSAAELQQEKNKLAQISITDELTGLYNRRYINQELDRFTRLSRTLSKNISVMLLDLDHFKAVNDTYGHAAGDAVLKEFARLVKLCSRRTDVVGRFGGEEFMIILPFISSHQVKDIAERIRQDVSNHVFEADNFKIKITVSIGAVTLVPPAQAKVAETIEKMIKTADDCLYAAKRAGRNRVVQVQVEDGLQPALITDNQNPSQE</sequence>
<dbReference type="InterPro" id="IPR003660">
    <property type="entry name" value="HAMP_dom"/>
</dbReference>
<evidence type="ECO:0000256" key="7">
    <source>
        <dbReference type="SAM" id="Phobius"/>
    </source>
</evidence>
<organism evidence="10 11">
    <name type="scientific">Desulforamulus hydrothermalis Lam5 = DSM 18033</name>
    <dbReference type="NCBI Taxonomy" id="1121428"/>
    <lineage>
        <taxon>Bacteria</taxon>
        <taxon>Bacillati</taxon>
        <taxon>Bacillota</taxon>
        <taxon>Clostridia</taxon>
        <taxon>Eubacteriales</taxon>
        <taxon>Peptococcaceae</taxon>
        <taxon>Desulforamulus</taxon>
    </lineage>
</organism>
<protein>
    <submittedName>
        <fullName evidence="10">Diguanylate cyclase</fullName>
    </submittedName>
</protein>
<feature type="transmembrane region" description="Helical" evidence="7">
    <location>
        <begin position="15"/>
        <end position="36"/>
    </location>
</feature>
<dbReference type="GO" id="GO:0007165">
    <property type="term" value="P:signal transduction"/>
    <property type="evidence" value="ECO:0007669"/>
    <property type="project" value="InterPro"/>
</dbReference>
<dbReference type="SMART" id="SM00304">
    <property type="entry name" value="HAMP"/>
    <property type="match status" value="1"/>
</dbReference>
<evidence type="ECO:0000256" key="1">
    <source>
        <dbReference type="ARBA" id="ARBA00004651"/>
    </source>
</evidence>
<dbReference type="CDD" id="cd18774">
    <property type="entry name" value="PDC2_HK_sensor"/>
    <property type="match status" value="1"/>
</dbReference>
<keyword evidence="3 7" id="KW-0812">Transmembrane</keyword>
<keyword evidence="11" id="KW-1185">Reference proteome</keyword>
<dbReference type="eggNOG" id="COG3706">
    <property type="taxonomic scope" value="Bacteria"/>
</dbReference>
<proteinExistence type="predicted"/>
<feature type="domain" description="HAMP" evidence="8">
    <location>
        <begin position="304"/>
        <end position="356"/>
    </location>
</feature>
<feature type="transmembrane region" description="Helical" evidence="7">
    <location>
        <begin position="281"/>
        <end position="302"/>
    </location>
</feature>
<dbReference type="InterPro" id="IPR029151">
    <property type="entry name" value="Sensor-like_sf"/>
</dbReference>
<evidence type="ECO:0000313" key="10">
    <source>
        <dbReference type="EMBL" id="CCO08707.1"/>
    </source>
</evidence>
<evidence type="ECO:0000259" key="9">
    <source>
        <dbReference type="PROSITE" id="PS50887"/>
    </source>
</evidence>
<dbReference type="InterPro" id="IPR029787">
    <property type="entry name" value="Nucleotide_cyclase"/>
</dbReference>
<dbReference type="CDD" id="cd06225">
    <property type="entry name" value="HAMP"/>
    <property type="match status" value="1"/>
</dbReference>
<keyword evidence="6" id="KW-0175">Coiled coil</keyword>
<accession>K8DZW4</accession>
<dbReference type="InterPro" id="IPR033479">
    <property type="entry name" value="dCache_1"/>
</dbReference>
<dbReference type="AlphaFoldDB" id="K8DZW4"/>
<evidence type="ECO:0000256" key="6">
    <source>
        <dbReference type="SAM" id="Coils"/>
    </source>
</evidence>
<dbReference type="Pfam" id="PF02743">
    <property type="entry name" value="dCache_1"/>
    <property type="match status" value="1"/>
</dbReference>
<name>K8DZW4_9FIRM</name>
<dbReference type="CDD" id="cd12914">
    <property type="entry name" value="PDC1_DGC_like"/>
    <property type="match status" value="1"/>
</dbReference>
<evidence type="ECO:0000256" key="5">
    <source>
        <dbReference type="ARBA" id="ARBA00023136"/>
    </source>
</evidence>
<dbReference type="PROSITE" id="PS50885">
    <property type="entry name" value="HAMP"/>
    <property type="match status" value="1"/>
</dbReference>
<dbReference type="FunFam" id="3.30.70.270:FF:000001">
    <property type="entry name" value="Diguanylate cyclase domain protein"/>
    <property type="match status" value="1"/>
</dbReference>
<dbReference type="GO" id="GO:0052621">
    <property type="term" value="F:diguanylate cyclase activity"/>
    <property type="evidence" value="ECO:0007669"/>
    <property type="project" value="TreeGrafter"/>
</dbReference>
<dbReference type="RefSeq" id="WP_008412269.1">
    <property type="nucleotide sequence ID" value="NZ_CAOS01000012.1"/>
</dbReference>
<dbReference type="SMART" id="SM00267">
    <property type="entry name" value="GGDEF"/>
    <property type="match status" value="1"/>
</dbReference>
<dbReference type="InterPro" id="IPR000160">
    <property type="entry name" value="GGDEF_dom"/>
</dbReference>
<dbReference type="Pfam" id="PF00672">
    <property type="entry name" value="HAMP"/>
    <property type="match status" value="1"/>
</dbReference>
<evidence type="ECO:0000256" key="2">
    <source>
        <dbReference type="ARBA" id="ARBA00022475"/>
    </source>
</evidence>
<dbReference type="InterPro" id="IPR050469">
    <property type="entry name" value="Diguanylate_Cyclase"/>
</dbReference>
<dbReference type="NCBIfam" id="TIGR00254">
    <property type="entry name" value="GGDEF"/>
    <property type="match status" value="1"/>
</dbReference>
<gene>
    <name evidence="10" type="ORF">DESHY_50015</name>
</gene>
<keyword evidence="5 7" id="KW-0472">Membrane</keyword>
<dbReference type="EMBL" id="CAOS01000012">
    <property type="protein sequence ID" value="CCO08707.1"/>
    <property type="molecule type" value="Genomic_DNA"/>
</dbReference>
<dbReference type="PANTHER" id="PTHR45138">
    <property type="entry name" value="REGULATORY COMPONENTS OF SENSORY TRANSDUCTION SYSTEM"/>
    <property type="match status" value="1"/>
</dbReference>
<dbReference type="PANTHER" id="PTHR45138:SF9">
    <property type="entry name" value="DIGUANYLATE CYCLASE DGCM-RELATED"/>
    <property type="match status" value="1"/>
</dbReference>
<dbReference type="SUPFAM" id="SSF158472">
    <property type="entry name" value="HAMP domain-like"/>
    <property type="match status" value="1"/>
</dbReference>
<dbReference type="CDD" id="cd01949">
    <property type="entry name" value="GGDEF"/>
    <property type="match status" value="1"/>
</dbReference>
<evidence type="ECO:0000259" key="8">
    <source>
        <dbReference type="PROSITE" id="PS50885"/>
    </source>
</evidence>
<comment type="subcellular location">
    <subcellularLocation>
        <location evidence="1">Cell membrane</location>
        <topology evidence="1">Multi-pass membrane protein</topology>
    </subcellularLocation>
</comment>
<evidence type="ECO:0000313" key="11">
    <source>
        <dbReference type="Proteomes" id="UP000009315"/>
    </source>
</evidence>
<keyword evidence="2" id="KW-1003">Cell membrane</keyword>
<dbReference type="STRING" id="1121428.DESHY_50015"/>
<dbReference type="Proteomes" id="UP000009315">
    <property type="component" value="Unassembled WGS sequence"/>
</dbReference>
<dbReference type="Pfam" id="PF00990">
    <property type="entry name" value="GGDEF"/>
    <property type="match status" value="1"/>
</dbReference>
<dbReference type="Gene3D" id="3.30.70.270">
    <property type="match status" value="1"/>
</dbReference>
<dbReference type="SUPFAM" id="SSF55073">
    <property type="entry name" value="Nucleotide cyclase"/>
    <property type="match status" value="1"/>
</dbReference>
<dbReference type="Gene3D" id="6.10.340.10">
    <property type="match status" value="1"/>
</dbReference>
<evidence type="ECO:0000256" key="4">
    <source>
        <dbReference type="ARBA" id="ARBA00022989"/>
    </source>
</evidence>
<dbReference type="GO" id="GO:0005886">
    <property type="term" value="C:plasma membrane"/>
    <property type="evidence" value="ECO:0007669"/>
    <property type="project" value="UniProtKB-SubCell"/>
</dbReference>
<comment type="caution">
    <text evidence="10">The sequence shown here is derived from an EMBL/GenBank/DDBJ whole genome shotgun (WGS) entry which is preliminary data.</text>
</comment>